<name>A0ABX0GTG4_9ACTN</name>
<feature type="transmembrane region" description="Helical" evidence="1">
    <location>
        <begin position="41"/>
        <end position="64"/>
    </location>
</feature>
<comment type="caution">
    <text evidence="2">The sequence shown here is derived from an EMBL/GenBank/DDBJ whole genome shotgun (WGS) entry which is preliminary data.</text>
</comment>
<keyword evidence="1" id="KW-1133">Transmembrane helix</keyword>
<reference evidence="2 3" key="1">
    <citation type="submission" date="2020-03" db="EMBL/GenBank/DDBJ databases">
        <title>Two novel Motilibacter sp.</title>
        <authorList>
            <person name="Liu S."/>
        </authorList>
    </citation>
    <scope>NUCLEOTIDE SEQUENCE [LARGE SCALE GENOMIC DNA]</scope>
    <source>
        <strain evidence="2 3">E257</strain>
    </source>
</reference>
<evidence type="ECO:0000313" key="2">
    <source>
        <dbReference type="EMBL" id="NHC12962.1"/>
    </source>
</evidence>
<evidence type="ECO:0000256" key="1">
    <source>
        <dbReference type="SAM" id="Phobius"/>
    </source>
</evidence>
<dbReference type="EMBL" id="JAANNP010000001">
    <property type="protein sequence ID" value="NHC12962.1"/>
    <property type="molecule type" value="Genomic_DNA"/>
</dbReference>
<proteinExistence type="predicted"/>
<keyword evidence="3" id="KW-1185">Reference proteome</keyword>
<gene>
    <name evidence="2" type="ORF">G9H71_04120</name>
</gene>
<accession>A0ABX0GTG4</accession>
<keyword evidence="1" id="KW-0812">Transmembrane</keyword>
<dbReference type="Proteomes" id="UP000800981">
    <property type="component" value="Unassembled WGS sequence"/>
</dbReference>
<sequence length="549" mass="55633">MWPDQPHGRPDYLEHTTWAAAGAEGADGSDGGRPAGRGKRAALIGGTVAAVLAASGAAVAYGALSGGGAQPEDVLPGSALAFAKVDLDPPAGQKVAALRLSRKLPGLSEGAESGSLKDTLVRPLLEEAGDGWSYDEDVRPWLGDRAAVALYAGDGGGAGAAPEPLATGGPYTPVPDGEIPPGAAEEASGIPGMPFRFAVALAYTDEDAARAALDRAELDSGDGSFAYTLHDGFAILSDSQQTVDDLIAEGEDSPLSEDDALSGDLDALEGDQVAVAWADLGGLNETFRSMFAGVEGMDGAAVGSFTPFGLGGLGADASGRVAMGLHVDEDYLEVQAKGRELSADASGGAYASTPTGLLDEATSGSIAALALTGLGDYAATLFEAYPEEVREQAAQIGIEDGDDLRALLGTDTAVALGDDPASPVEGLGLTVRTRSEDPARGEQVLRRLLDAAQAGADVEVQREGDGLRLTLGKAGASGQVRDSDAFRRAVPDAEGQGFVLFVDLAKAFSVAEAQGGDAAELEEWKALEGLGISATGGPESSARIRLTVK</sequence>
<protein>
    <recommendedName>
        <fullName evidence="4">DUF3352 domain-containing protein</fullName>
    </recommendedName>
</protein>
<organism evidence="2 3">
    <name type="scientific">Motilibacter deserti</name>
    <dbReference type="NCBI Taxonomy" id="2714956"/>
    <lineage>
        <taxon>Bacteria</taxon>
        <taxon>Bacillati</taxon>
        <taxon>Actinomycetota</taxon>
        <taxon>Actinomycetes</taxon>
        <taxon>Motilibacterales</taxon>
        <taxon>Motilibacteraceae</taxon>
        <taxon>Motilibacter</taxon>
    </lineage>
</organism>
<keyword evidence="1" id="KW-0472">Membrane</keyword>
<evidence type="ECO:0000313" key="3">
    <source>
        <dbReference type="Proteomes" id="UP000800981"/>
    </source>
</evidence>
<evidence type="ECO:0008006" key="4">
    <source>
        <dbReference type="Google" id="ProtNLM"/>
    </source>
</evidence>